<evidence type="ECO:0000256" key="6">
    <source>
        <dbReference type="ARBA" id="ARBA00022989"/>
    </source>
</evidence>
<proteinExistence type="inferred from homology"/>
<feature type="transmembrane region" description="Helical" evidence="8">
    <location>
        <begin position="220"/>
        <end position="243"/>
    </location>
</feature>
<dbReference type="InterPro" id="IPR004776">
    <property type="entry name" value="Mem_transp_PIN-like"/>
</dbReference>
<keyword evidence="7 8" id="KW-0472">Membrane</keyword>
<dbReference type="OrthoDB" id="9798064at2"/>
<sequence>MDFIIIFDQVSTLLILLLAGFITKRVGIINDAVNKKLSELLLMVTSPLLIFTSFLMEYEAEKLINALYVIGLGVVTFVISIFAAEKIFFTKQPQAKRAVIKSAIVFSNCGFMGFPLVDSIFGQEGVFYASMYLIVFNIVMWTYGMVIFSGKSDFNIKKMLTTPAMVAVYLGIIVFLFQINVPFPIKNAAQMIGNMTTPLSMIIIGAIIESANLKDALSDLQAYVLSAMRLLLMPLLAYFLVMFIDIPKIASDICIVVLAMPMSVNAAVFAERFEAEPLFASEVVTVSTLLSMLTIPIILRLL</sequence>
<feature type="transmembrane region" description="Helical" evidence="8">
    <location>
        <begin position="277"/>
        <end position="299"/>
    </location>
</feature>
<evidence type="ECO:0000256" key="2">
    <source>
        <dbReference type="ARBA" id="ARBA00010145"/>
    </source>
</evidence>
<evidence type="ECO:0000256" key="7">
    <source>
        <dbReference type="ARBA" id="ARBA00023136"/>
    </source>
</evidence>
<dbReference type="InterPro" id="IPR038770">
    <property type="entry name" value="Na+/solute_symporter_sf"/>
</dbReference>
<dbReference type="AlphaFoldDB" id="A0A2K9DYQ9"/>
<dbReference type="Proteomes" id="UP000239720">
    <property type="component" value="Unassembled WGS sequence"/>
</dbReference>
<feature type="transmembrane region" description="Helical" evidence="8">
    <location>
        <begin position="40"/>
        <end position="58"/>
    </location>
</feature>
<feature type="transmembrane region" description="Helical" evidence="8">
    <location>
        <begin position="249"/>
        <end position="270"/>
    </location>
</feature>
<gene>
    <name evidence="10" type="ORF">B9R14_08045</name>
    <name evidence="9" type="ORF">HVS_03420</name>
</gene>
<dbReference type="Pfam" id="PF03547">
    <property type="entry name" value="Mem_trans"/>
    <property type="match status" value="2"/>
</dbReference>
<evidence type="ECO:0000313" key="11">
    <source>
        <dbReference type="Proteomes" id="UP000233534"/>
    </source>
</evidence>
<dbReference type="GO" id="GO:0005886">
    <property type="term" value="C:plasma membrane"/>
    <property type="evidence" value="ECO:0007669"/>
    <property type="project" value="UniProtKB-SubCell"/>
</dbReference>
<feature type="transmembrane region" description="Helical" evidence="8">
    <location>
        <begin position="191"/>
        <end position="208"/>
    </location>
</feature>
<keyword evidence="4" id="KW-1003">Cell membrane</keyword>
<evidence type="ECO:0000313" key="9">
    <source>
        <dbReference type="EMBL" id="AUG56632.1"/>
    </source>
</evidence>
<keyword evidence="11" id="KW-1185">Reference proteome</keyword>
<evidence type="ECO:0000256" key="5">
    <source>
        <dbReference type="ARBA" id="ARBA00022692"/>
    </source>
</evidence>
<keyword evidence="6 8" id="KW-1133">Transmembrane helix</keyword>
<evidence type="ECO:0000313" key="12">
    <source>
        <dbReference type="Proteomes" id="UP000239720"/>
    </source>
</evidence>
<dbReference type="KEGG" id="hsc:HVS_03420"/>
<dbReference type="GO" id="GO:0055085">
    <property type="term" value="P:transmembrane transport"/>
    <property type="evidence" value="ECO:0007669"/>
    <property type="project" value="InterPro"/>
</dbReference>
<evidence type="ECO:0000313" key="10">
    <source>
        <dbReference type="EMBL" id="PQQ66701.1"/>
    </source>
</evidence>
<evidence type="ECO:0000256" key="3">
    <source>
        <dbReference type="ARBA" id="ARBA00022448"/>
    </source>
</evidence>
<dbReference type="Gene3D" id="1.20.1530.20">
    <property type="match status" value="1"/>
</dbReference>
<name>A0A2K9DYQ9_9FIRM</name>
<evidence type="ECO:0000256" key="4">
    <source>
        <dbReference type="ARBA" id="ARBA00022475"/>
    </source>
</evidence>
<feature type="transmembrane region" description="Helical" evidence="8">
    <location>
        <begin position="6"/>
        <end position="28"/>
    </location>
</feature>
<protein>
    <submittedName>
        <fullName evidence="9">Membrane transport protein</fullName>
    </submittedName>
</protein>
<keyword evidence="5 8" id="KW-0812">Transmembrane</keyword>
<feature type="transmembrane region" description="Helical" evidence="8">
    <location>
        <begin position="64"/>
        <end position="83"/>
    </location>
</feature>
<dbReference type="PANTHER" id="PTHR36838:SF1">
    <property type="entry name" value="SLR1864 PROTEIN"/>
    <property type="match status" value="1"/>
</dbReference>
<dbReference type="PANTHER" id="PTHR36838">
    <property type="entry name" value="AUXIN EFFLUX CARRIER FAMILY PROTEIN"/>
    <property type="match status" value="1"/>
</dbReference>
<comment type="similarity">
    <text evidence="2">Belongs to the auxin efflux carrier (TC 2.A.69) family.</text>
</comment>
<dbReference type="Proteomes" id="UP000233534">
    <property type="component" value="Chromosome"/>
</dbReference>
<organism evidence="9 11">
    <name type="scientific">Acetivibrio saccincola</name>
    <dbReference type="NCBI Taxonomy" id="1677857"/>
    <lineage>
        <taxon>Bacteria</taxon>
        <taxon>Bacillati</taxon>
        <taxon>Bacillota</taxon>
        <taxon>Clostridia</taxon>
        <taxon>Eubacteriales</taxon>
        <taxon>Oscillospiraceae</taxon>
        <taxon>Acetivibrio</taxon>
    </lineage>
</organism>
<accession>A0A2K9DYQ9</accession>
<dbReference type="RefSeq" id="WP_101299213.1">
    <property type="nucleotide sequence ID" value="NZ_CP025197.1"/>
</dbReference>
<reference evidence="9 11" key="1">
    <citation type="submission" date="2017-12" db="EMBL/GenBank/DDBJ databases">
        <title>Complete genome sequence of Herbivorax saccincola GGR1, a novel Cellulosome-producing hydrolytic bacterium in a thermophilic biogas plant, established by Illumina and Nanopore MinION sequencing.</title>
        <authorList>
            <person name="Pechtl A."/>
            <person name="Ruckert C."/>
            <person name="Koeck D.E."/>
            <person name="Maus I."/>
            <person name="Winkler A."/>
            <person name="Kalinowski J."/>
            <person name="Puhler A."/>
            <person name="Schwarz W.W."/>
            <person name="Zverlov V.V."/>
            <person name="Schluter A."/>
            <person name="Liebl W."/>
        </authorList>
    </citation>
    <scope>NUCLEOTIDE SEQUENCE [LARGE SCALE GENOMIC DNA]</scope>
    <source>
        <strain evidence="9">GGR1</strain>
        <strain evidence="11">SR1</strain>
    </source>
</reference>
<evidence type="ECO:0000256" key="8">
    <source>
        <dbReference type="SAM" id="Phobius"/>
    </source>
</evidence>
<dbReference type="EMBL" id="NEMB01000003">
    <property type="protein sequence ID" value="PQQ66701.1"/>
    <property type="molecule type" value="Genomic_DNA"/>
</dbReference>
<evidence type="ECO:0000256" key="1">
    <source>
        <dbReference type="ARBA" id="ARBA00004651"/>
    </source>
</evidence>
<feature type="transmembrane region" description="Helical" evidence="8">
    <location>
        <begin position="127"/>
        <end position="148"/>
    </location>
</feature>
<reference evidence="10 12" key="2">
    <citation type="journal article" date="2018" name="Syst. Appl. Microbiol.">
        <title>Characterization and high-quality draft genome sequence of Herbivorax saccincola A7, an anaerobic, alkaliphilic, thermophilic, cellulolytic, and xylanolytic bacterium.</title>
        <authorList>
            <person name="Aikawa S."/>
            <person name="Baramee S."/>
            <person name="Sermsathanaswadi J."/>
            <person name="Thianheng P."/>
            <person name="Tachaapaikoon C."/>
            <person name="Shikata A."/>
            <person name="Waeonukul R."/>
            <person name="Pason P."/>
            <person name="Ratanakhanokchai K."/>
            <person name="Kosugi A."/>
        </authorList>
    </citation>
    <scope>NUCLEOTIDE SEQUENCE [LARGE SCALE GENOMIC DNA]</scope>
    <source>
        <strain evidence="10 12">A7</strain>
    </source>
</reference>
<dbReference type="EMBL" id="CP025197">
    <property type="protein sequence ID" value="AUG56632.1"/>
    <property type="molecule type" value="Genomic_DNA"/>
</dbReference>
<feature type="transmembrane region" description="Helical" evidence="8">
    <location>
        <begin position="103"/>
        <end position="121"/>
    </location>
</feature>
<comment type="subcellular location">
    <subcellularLocation>
        <location evidence="1">Cell membrane</location>
        <topology evidence="1">Multi-pass membrane protein</topology>
    </subcellularLocation>
</comment>
<keyword evidence="3" id="KW-0813">Transport</keyword>
<feature type="transmembrane region" description="Helical" evidence="8">
    <location>
        <begin position="160"/>
        <end position="179"/>
    </location>
</feature>